<dbReference type="EMBL" id="JBHSFH010000003">
    <property type="protein sequence ID" value="MFC4492971.1"/>
    <property type="molecule type" value="Genomic_DNA"/>
</dbReference>
<keyword evidence="2" id="KW-1133">Transmembrane helix</keyword>
<feature type="region of interest" description="Disordered" evidence="1">
    <location>
        <begin position="66"/>
        <end position="102"/>
    </location>
</feature>
<name>A0ABV9A5V7_9ACTN</name>
<evidence type="ECO:0008006" key="5">
    <source>
        <dbReference type="Google" id="ProtNLM"/>
    </source>
</evidence>
<keyword evidence="2" id="KW-0472">Membrane</keyword>
<feature type="transmembrane region" description="Helical" evidence="2">
    <location>
        <begin position="252"/>
        <end position="274"/>
    </location>
</feature>
<evidence type="ECO:0000313" key="3">
    <source>
        <dbReference type="EMBL" id="MFC4492971.1"/>
    </source>
</evidence>
<sequence>MALSEATSQQTPRTQLPSLDVQQAEAALVEHYPRLVRLAYLVLPPSLARQRRVLAAHSLVQRALPRSRDAAATGPLPPQRSHGAAAGTGDATGTGDGTSGRTGPAGEVCLWLAARMLSEALAGERTRRIGPLPLPRLPRRPGLLPQVFGLRLFPRSGGADELALDEALSEVSGAARAAYALRGLEGLADGEIHAMLGEAGVRDPAAALREADGIRAPAGSKDRSLLASPEFDPCSLQARPTDLTRRRQHGRAALVAAVALAVCGALLGLPGGAWGPDGAAAPPYARNPVAEKALDPGALVRVPAGTWKRASRPDFSVWPARGELTGNQALLRRALAVWARPGPQVRVSATRGTSPGPPTGPPHLLYAGRLDGAQVVVLHDGLRVARYAEPEGAEEGGAVLDLARTDGADMATSAALVVSRSDSNVRYLTAPWVTGAAETDLLQPDDSGRALRREHDGVLASLTGPRVSRDCSRWPGLMLTSETDSGRPKKRLYTDLGELPAVRLTYGSPRRKAREATGERARTRLAHTSCGMRTLVGSGTRSVNTWRFKQQSLPESEGIASWTCTRAETWRGEGAQALGGFQPPADESDEPATLTARAVDTPSCGKREPNVVSATRWKSQAGNWYVLAAGSSKVTGIKAKGRGEGSPSGFSTDRTLTLTATKRAKVKLTARLSNGETLPALRSTPGARR</sequence>
<dbReference type="RefSeq" id="WP_386441456.1">
    <property type="nucleotide sequence ID" value="NZ_JBHSFH010000003.1"/>
</dbReference>
<reference evidence="4" key="1">
    <citation type="journal article" date="2019" name="Int. J. Syst. Evol. Microbiol.">
        <title>The Global Catalogue of Microorganisms (GCM) 10K type strain sequencing project: providing services to taxonomists for standard genome sequencing and annotation.</title>
        <authorList>
            <consortium name="The Broad Institute Genomics Platform"/>
            <consortium name="The Broad Institute Genome Sequencing Center for Infectious Disease"/>
            <person name="Wu L."/>
            <person name="Ma J."/>
        </authorList>
    </citation>
    <scope>NUCLEOTIDE SEQUENCE [LARGE SCALE GENOMIC DNA]</scope>
    <source>
        <strain evidence="4">CGMCC 4.7357</strain>
    </source>
</reference>
<proteinExistence type="predicted"/>
<keyword evidence="4" id="KW-1185">Reference proteome</keyword>
<keyword evidence="2" id="KW-0812">Transmembrane</keyword>
<feature type="compositionally biased region" description="Gly residues" evidence="1">
    <location>
        <begin position="90"/>
        <end position="100"/>
    </location>
</feature>
<protein>
    <recommendedName>
        <fullName evidence="5">DNA-directed RNA polymerase specialized sigma24 family protein</fullName>
    </recommendedName>
</protein>
<gene>
    <name evidence="3" type="ORF">ACFPA8_02325</name>
</gene>
<evidence type="ECO:0000256" key="2">
    <source>
        <dbReference type="SAM" id="Phobius"/>
    </source>
</evidence>
<comment type="caution">
    <text evidence="3">The sequence shown here is derived from an EMBL/GenBank/DDBJ whole genome shotgun (WGS) entry which is preliminary data.</text>
</comment>
<dbReference type="Proteomes" id="UP001595997">
    <property type="component" value="Unassembled WGS sequence"/>
</dbReference>
<accession>A0ABV9A5V7</accession>
<evidence type="ECO:0000256" key="1">
    <source>
        <dbReference type="SAM" id="MobiDB-lite"/>
    </source>
</evidence>
<organism evidence="3 4">
    <name type="scientific">Streptomyces ovatisporus</name>
    <dbReference type="NCBI Taxonomy" id="1128682"/>
    <lineage>
        <taxon>Bacteria</taxon>
        <taxon>Bacillati</taxon>
        <taxon>Actinomycetota</taxon>
        <taxon>Actinomycetes</taxon>
        <taxon>Kitasatosporales</taxon>
        <taxon>Streptomycetaceae</taxon>
        <taxon>Streptomyces</taxon>
    </lineage>
</organism>
<evidence type="ECO:0000313" key="4">
    <source>
        <dbReference type="Proteomes" id="UP001595997"/>
    </source>
</evidence>